<evidence type="ECO:0000313" key="2">
    <source>
        <dbReference type="Proteomes" id="UP001159363"/>
    </source>
</evidence>
<accession>A0ABQ9GRK2</accession>
<evidence type="ECO:0000313" key="1">
    <source>
        <dbReference type="EMBL" id="KAJ8874641.1"/>
    </source>
</evidence>
<dbReference type="Proteomes" id="UP001159363">
    <property type="component" value="Chromosome 9"/>
</dbReference>
<keyword evidence="2" id="KW-1185">Reference proteome</keyword>
<reference evidence="1 2" key="1">
    <citation type="submission" date="2023-02" db="EMBL/GenBank/DDBJ databases">
        <title>LHISI_Scaffold_Assembly.</title>
        <authorList>
            <person name="Stuart O.P."/>
            <person name="Cleave R."/>
            <person name="Magrath M.J.L."/>
            <person name="Mikheyev A.S."/>
        </authorList>
    </citation>
    <scope>NUCLEOTIDE SEQUENCE [LARGE SCALE GENOMIC DNA]</scope>
    <source>
        <strain evidence="1">Daus_M_001</strain>
        <tissue evidence="1">Leg muscle</tissue>
    </source>
</reference>
<name>A0ABQ9GRK2_9NEOP</name>
<dbReference type="EMBL" id="JARBHB010000010">
    <property type="protein sequence ID" value="KAJ8874641.1"/>
    <property type="molecule type" value="Genomic_DNA"/>
</dbReference>
<proteinExistence type="predicted"/>
<protein>
    <submittedName>
        <fullName evidence="1">Uncharacterized protein</fullName>
    </submittedName>
</protein>
<comment type="caution">
    <text evidence="1">The sequence shown here is derived from an EMBL/GenBank/DDBJ whole genome shotgun (WGS) entry which is preliminary data.</text>
</comment>
<gene>
    <name evidence="1" type="ORF">PR048_025507</name>
</gene>
<sequence length="98" mass="11021">MTERHSISVLLSVSTCTSLDWKRRPSGMATQFTGSKHPEYNVCHLKAHVCANDVVNDRELWLGAQNACQTVQESPAVLERVHKSLLQHRLHACLEKEG</sequence>
<organism evidence="1 2">
    <name type="scientific">Dryococelus australis</name>
    <dbReference type="NCBI Taxonomy" id="614101"/>
    <lineage>
        <taxon>Eukaryota</taxon>
        <taxon>Metazoa</taxon>
        <taxon>Ecdysozoa</taxon>
        <taxon>Arthropoda</taxon>
        <taxon>Hexapoda</taxon>
        <taxon>Insecta</taxon>
        <taxon>Pterygota</taxon>
        <taxon>Neoptera</taxon>
        <taxon>Polyneoptera</taxon>
        <taxon>Phasmatodea</taxon>
        <taxon>Verophasmatodea</taxon>
        <taxon>Anareolatae</taxon>
        <taxon>Phasmatidae</taxon>
        <taxon>Eurycanthinae</taxon>
        <taxon>Dryococelus</taxon>
    </lineage>
</organism>